<dbReference type="Proteomes" id="UP001163603">
    <property type="component" value="Chromosome 8"/>
</dbReference>
<protein>
    <submittedName>
        <fullName evidence="1">Uncharacterized protein</fullName>
    </submittedName>
</protein>
<name>A0ACC0Y9N4_9ROSI</name>
<evidence type="ECO:0000313" key="1">
    <source>
        <dbReference type="EMBL" id="KAJ0031717.1"/>
    </source>
</evidence>
<keyword evidence="2" id="KW-1185">Reference proteome</keyword>
<dbReference type="EMBL" id="CM047743">
    <property type="protein sequence ID" value="KAJ0031717.1"/>
    <property type="molecule type" value="Genomic_DNA"/>
</dbReference>
<gene>
    <name evidence="1" type="ORF">Pint_14574</name>
</gene>
<proteinExistence type="predicted"/>
<sequence>MGLKGAFERGNGENERPVHRNSSRKQKEEASSDDEQQDSRRGRSKLERWTSHKERDFNINSKSSASLKFNGIDRNKNGVSLETSKRTEESATAVEPVNKQHSLADKKDIADPETKDVDTKPLDDRHLDTVEKLKKRSERFKLPMPSEKDAVAIKKMESEALPSAKPEIQTPTDSEIKPERPARKRRGNPDFLLFNPEGQLRYYYEFEAGRQLPVVRFEAEEETLRQCIEVIMACSFKVLRGIIWVAVVLSLLQTVIKCDLVSKPSMSLRKPPLPRLLLNNVSCMRNAQQILRHVNVSVHDGGALLLTGSNGSGKTTFLRMLAGFSKPSAGEILWNGHDITKSGIFQQYKLQLNWMSLKDAVKEKFTVLENVQWFEVLEGKHGNSLPALELMGLGRLAKDKARMLSMGQRKRLQLARLLAIDRPIWLLDEPSVALDTEGVRLLEYIIAEHRKKGGIVIVATHLPIQIEDAMNLRLPARFPRRMTLVDMLDRADIS</sequence>
<organism evidence="1 2">
    <name type="scientific">Pistacia integerrima</name>
    <dbReference type="NCBI Taxonomy" id="434235"/>
    <lineage>
        <taxon>Eukaryota</taxon>
        <taxon>Viridiplantae</taxon>
        <taxon>Streptophyta</taxon>
        <taxon>Embryophyta</taxon>
        <taxon>Tracheophyta</taxon>
        <taxon>Spermatophyta</taxon>
        <taxon>Magnoliopsida</taxon>
        <taxon>eudicotyledons</taxon>
        <taxon>Gunneridae</taxon>
        <taxon>Pentapetalae</taxon>
        <taxon>rosids</taxon>
        <taxon>malvids</taxon>
        <taxon>Sapindales</taxon>
        <taxon>Anacardiaceae</taxon>
        <taxon>Pistacia</taxon>
    </lineage>
</organism>
<accession>A0ACC0Y9N4</accession>
<reference evidence="2" key="1">
    <citation type="journal article" date="2023" name="G3 (Bethesda)">
        <title>Genome assembly and association tests identify interacting loci associated with vigor, precocity, and sex in interspecific pistachio rootstocks.</title>
        <authorList>
            <person name="Palmer W."/>
            <person name="Jacygrad E."/>
            <person name="Sagayaradj S."/>
            <person name="Cavanaugh K."/>
            <person name="Han R."/>
            <person name="Bertier L."/>
            <person name="Beede B."/>
            <person name="Kafkas S."/>
            <person name="Golino D."/>
            <person name="Preece J."/>
            <person name="Michelmore R."/>
        </authorList>
    </citation>
    <scope>NUCLEOTIDE SEQUENCE [LARGE SCALE GENOMIC DNA]</scope>
</reference>
<evidence type="ECO:0000313" key="2">
    <source>
        <dbReference type="Proteomes" id="UP001163603"/>
    </source>
</evidence>
<comment type="caution">
    <text evidence="1">The sequence shown here is derived from an EMBL/GenBank/DDBJ whole genome shotgun (WGS) entry which is preliminary data.</text>
</comment>